<dbReference type="EMBL" id="GBRH01164395">
    <property type="protein sequence ID" value="JAE33501.1"/>
    <property type="molecule type" value="Transcribed_RNA"/>
</dbReference>
<evidence type="ECO:0000313" key="1">
    <source>
        <dbReference type="EMBL" id="JAE33501.1"/>
    </source>
</evidence>
<reference evidence="1" key="2">
    <citation type="journal article" date="2015" name="Data Brief">
        <title>Shoot transcriptome of the giant reed, Arundo donax.</title>
        <authorList>
            <person name="Barrero R.A."/>
            <person name="Guerrero F.D."/>
            <person name="Moolhuijzen P."/>
            <person name="Goolsby J.A."/>
            <person name="Tidwell J."/>
            <person name="Bellgard S.E."/>
            <person name="Bellgard M.I."/>
        </authorList>
    </citation>
    <scope>NUCLEOTIDE SEQUENCE</scope>
    <source>
        <tissue evidence="1">Shoot tissue taken approximately 20 cm above the soil surface</tissue>
    </source>
</reference>
<sequence>MGQKSVQFILIQINSPGN</sequence>
<reference evidence="1" key="1">
    <citation type="submission" date="2014-09" db="EMBL/GenBank/DDBJ databases">
        <authorList>
            <person name="Magalhaes I.L.F."/>
            <person name="Oliveira U."/>
            <person name="Santos F.R."/>
            <person name="Vidigal T.H.D.A."/>
            <person name="Brescovit A.D."/>
            <person name="Santos A.J."/>
        </authorList>
    </citation>
    <scope>NUCLEOTIDE SEQUENCE</scope>
    <source>
        <tissue evidence="1">Shoot tissue taken approximately 20 cm above the soil surface</tissue>
    </source>
</reference>
<accession>A0A0A9HF83</accession>
<dbReference type="AlphaFoldDB" id="A0A0A9HF83"/>
<organism evidence="1">
    <name type="scientific">Arundo donax</name>
    <name type="common">Giant reed</name>
    <name type="synonym">Donax arundinaceus</name>
    <dbReference type="NCBI Taxonomy" id="35708"/>
    <lineage>
        <taxon>Eukaryota</taxon>
        <taxon>Viridiplantae</taxon>
        <taxon>Streptophyta</taxon>
        <taxon>Embryophyta</taxon>
        <taxon>Tracheophyta</taxon>
        <taxon>Spermatophyta</taxon>
        <taxon>Magnoliopsida</taxon>
        <taxon>Liliopsida</taxon>
        <taxon>Poales</taxon>
        <taxon>Poaceae</taxon>
        <taxon>PACMAD clade</taxon>
        <taxon>Arundinoideae</taxon>
        <taxon>Arundineae</taxon>
        <taxon>Arundo</taxon>
    </lineage>
</organism>
<proteinExistence type="predicted"/>
<name>A0A0A9HF83_ARUDO</name>
<protein>
    <submittedName>
        <fullName evidence="1">Uncharacterized protein</fullName>
    </submittedName>
</protein>